<dbReference type="InterPro" id="IPR023996">
    <property type="entry name" value="TonB-dep_OMP_SusC/RagA"/>
</dbReference>
<accession>A0ABR9XDV4</accession>
<reference evidence="5 6" key="1">
    <citation type="submission" date="2020-10" db="EMBL/GenBank/DDBJ databases">
        <title>Mucilaginibacter mali sp. nov., isolated from rhizosphere soil of apple orchard.</title>
        <authorList>
            <person name="Lee J.-S."/>
            <person name="Kim H.S."/>
            <person name="Kim J.-S."/>
        </authorList>
    </citation>
    <scope>NUCLEOTIDE SEQUENCE [LARGE SCALE GENOMIC DNA]</scope>
    <source>
        <strain evidence="5 6">KCTC 23157</strain>
    </source>
</reference>
<dbReference type="PANTHER" id="PTHR30069">
    <property type="entry name" value="TONB-DEPENDENT OUTER MEMBRANE RECEPTOR"/>
    <property type="match status" value="1"/>
</dbReference>
<comment type="subcellular location">
    <subcellularLocation>
        <location evidence="2">Cell outer membrane</location>
        <topology evidence="2">Multi-pass membrane protein</topology>
    </subcellularLocation>
</comment>
<dbReference type="InterPro" id="IPR008969">
    <property type="entry name" value="CarboxyPept-like_regulatory"/>
</dbReference>
<comment type="caution">
    <text evidence="5">The sequence shown here is derived from an EMBL/GenBank/DDBJ whole genome shotgun (WGS) entry which is preliminary data.</text>
</comment>
<comment type="similarity">
    <text evidence="2">Belongs to the TonB-dependent receptor family.</text>
</comment>
<dbReference type="SUPFAM" id="SSF56935">
    <property type="entry name" value="Porins"/>
    <property type="match status" value="1"/>
</dbReference>
<keyword evidence="1 3" id="KW-0732">Signal</keyword>
<keyword evidence="2" id="KW-1134">Transmembrane beta strand</keyword>
<dbReference type="Gene3D" id="2.170.130.10">
    <property type="entry name" value="TonB-dependent receptor, plug domain"/>
    <property type="match status" value="1"/>
</dbReference>
<sequence length="1090" mass="118968">MRRIFLFLSALLMLSSALKAQTRTITGVVTGDKGETLPGVTISVKGTTTGTQTDVDGKYSIKVTNMQNVTIGAKYLGYAYQEKTLKIGEANADFKLVQIASDLTEVIVTGYGEAKKQTLTGSVSTVDLKKVEDIPALSITAALRGTVPGLSVSGGVNRPGQPTTITIRNPVAFAKDGGQGTNPLFVIDDIIRTQSDFDLLDINEVESITVLKDAEAAIYGVQGANGVVLIRTKKGRNGPPRLSLSASYGLNNATQLPKMMNSTQLATFNNDYNNANLYQQTAATWTALGQGVPTNNYYDADGFKYLNGVKTADPRLASWYTPDEFDYFATHSHDWIREAFQTSQVGRGAISLSGGNDKTTYFVGGDYVNQNSNFKGINSYKYGVRANVETKPVKGLTANFSISDDIFYSKSYFYKLTSTSESLDNDAGSLENMMPWNEYFIDGNPVLLGSATNGGYDNINFFQIQNSNNYTSSQNYVMNLQGKLTYELPGIKGLNATVSMNKNISNSNGKQFGTTFNYYQYSGQGTNKHIPGGTLLKIFPIKNGDRVRLNPSTYSNYQLDAGLNYNRSFGKHTISALVLYEQREQFTDGVAAESDGVISGGLDYQAFTAGPVGSQSSSETASQFGQMSVISRLNYAYDNKYLLQLVYRADGSSKFPPGKNWGGFPAASVGWVASEEPFIKDKFNWLDLLKFRASVGLTGTDNTKLYQYIANYNLGTGNNGGAVFDEASRATGIKTNIAIANPFVTWDHILKTDYGLDAQFLKNRLSLTADYYWSHGYDLLTTLSSSVPATVGFQNVPTENYSIVNMFGYEISVGWRDHIGKNFNYSFTPFFTWNDNKNIKIDVAAAKIGGPEDLTGKSSDPGVYGYKSAGIVRTQEEANAIIAARATAAGGANKVTVFGTLMQPGVLNFEDYNGDGIIDAKDQQYITKRSGNHNSLGLNWSVGYGPVNLNVIMGMSWGGWTSIDGLKPFQQSSSGASIADNRPVYWADHWTLTNTNAAYPNPYFGSTYQVTTDFWLRPATSFNVTSANLSYSIPQKLLSKIGIASARLYCVATNPFQFINPYPEQYRDLSSPLYSYPSLKSVSFGLNVGF</sequence>
<organism evidence="5 6">
    <name type="scientific">Mucilaginibacter boryungensis</name>
    <dbReference type="NCBI Taxonomy" id="768480"/>
    <lineage>
        <taxon>Bacteria</taxon>
        <taxon>Pseudomonadati</taxon>
        <taxon>Bacteroidota</taxon>
        <taxon>Sphingobacteriia</taxon>
        <taxon>Sphingobacteriales</taxon>
        <taxon>Sphingobacteriaceae</taxon>
        <taxon>Mucilaginibacter</taxon>
    </lineage>
</organism>
<dbReference type="SUPFAM" id="SSF49464">
    <property type="entry name" value="Carboxypeptidase regulatory domain-like"/>
    <property type="match status" value="1"/>
</dbReference>
<protein>
    <submittedName>
        <fullName evidence="5">SusC/RagA family TonB-linked outer membrane protein</fullName>
    </submittedName>
</protein>
<dbReference type="Proteomes" id="UP000632774">
    <property type="component" value="Unassembled WGS sequence"/>
</dbReference>
<dbReference type="Pfam" id="PF07715">
    <property type="entry name" value="Plug"/>
    <property type="match status" value="1"/>
</dbReference>
<dbReference type="NCBIfam" id="TIGR04057">
    <property type="entry name" value="SusC_RagA_signa"/>
    <property type="match status" value="1"/>
</dbReference>
<dbReference type="EMBL" id="JADFFM010000001">
    <property type="protein sequence ID" value="MBE9665260.1"/>
    <property type="molecule type" value="Genomic_DNA"/>
</dbReference>
<keyword evidence="6" id="KW-1185">Reference proteome</keyword>
<gene>
    <name evidence="5" type="ORF">IRJ18_02720</name>
</gene>
<name>A0ABR9XDV4_9SPHI</name>
<dbReference type="InterPro" id="IPR037066">
    <property type="entry name" value="Plug_dom_sf"/>
</dbReference>
<dbReference type="Pfam" id="PF13715">
    <property type="entry name" value="CarbopepD_reg_2"/>
    <property type="match status" value="1"/>
</dbReference>
<feature type="signal peptide" evidence="3">
    <location>
        <begin position="1"/>
        <end position="20"/>
    </location>
</feature>
<feature type="domain" description="TonB-dependent receptor plug" evidence="4">
    <location>
        <begin position="116"/>
        <end position="227"/>
    </location>
</feature>
<dbReference type="RefSeq" id="WP_194104664.1">
    <property type="nucleotide sequence ID" value="NZ_JADFFM010000001.1"/>
</dbReference>
<keyword evidence="2" id="KW-0472">Membrane</keyword>
<dbReference type="PROSITE" id="PS52016">
    <property type="entry name" value="TONB_DEPENDENT_REC_3"/>
    <property type="match status" value="1"/>
</dbReference>
<keyword evidence="2" id="KW-0813">Transport</keyword>
<feature type="chain" id="PRO_5045243792" evidence="3">
    <location>
        <begin position="21"/>
        <end position="1090"/>
    </location>
</feature>
<keyword evidence="2" id="KW-0812">Transmembrane</keyword>
<evidence type="ECO:0000256" key="3">
    <source>
        <dbReference type="SAM" id="SignalP"/>
    </source>
</evidence>
<dbReference type="InterPro" id="IPR012910">
    <property type="entry name" value="Plug_dom"/>
</dbReference>
<evidence type="ECO:0000256" key="1">
    <source>
        <dbReference type="ARBA" id="ARBA00022729"/>
    </source>
</evidence>
<evidence type="ECO:0000259" key="4">
    <source>
        <dbReference type="Pfam" id="PF07715"/>
    </source>
</evidence>
<evidence type="ECO:0000313" key="6">
    <source>
        <dbReference type="Proteomes" id="UP000632774"/>
    </source>
</evidence>
<keyword evidence="2" id="KW-0998">Cell outer membrane</keyword>
<evidence type="ECO:0000313" key="5">
    <source>
        <dbReference type="EMBL" id="MBE9665260.1"/>
    </source>
</evidence>
<dbReference type="NCBIfam" id="TIGR04056">
    <property type="entry name" value="OMP_RagA_SusC"/>
    <property type="match status" value="1"/>
</dbReference>
<dbReference type="PANTHER" id="PTHR30069:SF29">
    <property type="entry name" value="HEMOGLOBIN AND HEMOGLOBIN-HAPTOGLOBIN-BINDING PROTEIN 1-RELATED"/>
    <property type="match status" value="1"/>
</dbReference>
<evidence type="ECO:0000256" key="2">
    <source>
        <dbReference type="PROSITE-ProRule" id="PRU01360"/>
    </source>
</evidence>
<proteinExistence type="inferred from homology"/>
<dbReference type="InterPro" id="IPR039426">
    <property type="entry name" value="TonB-dep_rcpt-like"/>
</dbReference>
<dbReference type="InterPro" id="IPR023997">
    <property type="entry name" value="TonB-dep_OMP_SusC/RagA_CS"/>
</dbReference>
<dbReference type="Gene3D" id="2.60.40.1120">
    <property type="entry name" value="Carboxypeptidase-like, regulatory domain"/>
    <property type="match status" value="1"/>
</dbReference>